<keyword evidence="3" id="KW-1185">Reference proteome</keyword>
<evidence type="ECO:0000313" key="3">
    <source>
        <dbReference type="Proteomes" id="UP001396334"/>
    </source>
</evidence>
<protein>
    <submittedName>
        <fullName evidence="2">Uncharacterized protein</fullName>
    </submittedName>
</protein>
<evidence type="ECO:0000256" key="1">
    <source>
        <dbReference type="SAM" id="MobiDB-lite"/>
    </source>
</evidence>
<organism evidence="2 3">
    <name type="scientific">Hibiscus sabdariffa</name>
    <name type="common">roselle</name>
    <dbReference type="NCBI Taxonomy" id="183260"/>
    <lineage>
        <taxon>Eukaryota</taxon>
        <taxon>Viridiplantae</taxon>
        <taxon>Streptophyta</taxon>
        <taxon>Embryophyta</taxon>
        <taxon>Tracheophyta</taxon>
        <taxon>Spermatophyta</taxon>
        <taxon>Magnoliopsida</taxon>
        <taxon>eudicotyledons</taxon>
        <taxon>Gunneridae</taxon>
        <taxon>Pentapetalae</taxon>
        <taxon>rosids</taxon>
        <taxon>malvids</taxon>
        <taxon>Malvales</taxon>
        <taxon>Malvaceae</taxon>
        <taxon>Malvoideae</taxon>
        <taxon>Hibiscus</taxon>
    </lineage>
</organism>
<dbReference type="Proteomes" id="UP001396334">
    <property type="component" value="Unassembled WGS sequence"/>
</dbReference>
<evidence type="ECO:0000313" key="2">
    <source>
        <dbReference type="EMBL" id="KAK9037310.1"/>
    </source>
</evidence>
<reference evidence="2 3" key="1">
    <citation type="journal article" date="2024" name="G3 (Bethesda)">
        <title>Genome assembly of Hibiscus sabdariffa L. provides insights into metabolisms of medicinal natural products.</title>
        <authorList>
            <person name="Kim T."/>
        </authorList>
    </citation>
    <scope>NUCLEOTIDE SEQUENCE [LARGE SCALE GENOMIC DNA]</scope>
    <source>
        <strain evidence="2">TK-2024</strain>
        <tissue evidence="2">Old leaves</tissue>
    </source>
</reference>
<comment type="caution">
    <text evidence="2">The sequence shown here is derived from an EMBL/GenBank/DDBJ whole genome shotgun (WGS) entry which is preliminary data.</text>
</comment>
<dbReference type="EMBL" id="JBBPBN010000005">
    <property type="protein sequence ID" value="KAK9037310.1"/>
    <property type="molecule type" value="Genomic_DNA"/>
</dbReference>
<feature type="compositionally biased region" description="Basic and acidic residues" evidence="1">
    <location>
        <begin position="58"/>
        <end position="80"/>
    </location>
</feature>
<feature type="region of interest" description="Disordered" evidence="1">
    <location>
        <begin position="57"/>
        <end position="80"/>
    </location>
</feature>
<proteinExistence type="predicted"/>
<name>A0ABR2TJ54_9ROSI</name>
<sequence>MTEADVMDPESGVSVKRDGSTLEKVILRDCEQRRMKGNDKWKEWCVWAQAAHFPVGDCHGRGKEKGRDLRSEGDGKIVNM</sequence>
<accession>A0ABR2TJ54</accession>
<gene>
    <name evidence="2" type="ORF">V6N11_022223</name>
</gene>